<keyword evidence="1" id="KW-0812">Transmembrane</keyword>
<keyword evidence="1" id="KW-1133">Transmembrane helix</keyword>
<dbReference type="SUPFAM" id="SSF53474">
    <property type="entry name" value="alpha/beta-Hydrolases"/>
    <property type="match status" value="1"/>
</dbReference>
<name>A0A7D5Y513_9ACTN</name>
<organism evidence="2">
    <name type="scientific">Micromonospora carbonacea</name>
    <dbReference type="NCBI Taxonomy" id="47853"/>
    <lineage>
        <taxon>Bacteria</taxon>
        <taxon>Bacillati</taxon>
        <taxon>Actinomycetota</taxon>
        <taxon>Actinomycetes</taxon>
        <taxon>Micromonosporales</taxon>
        <taxon>Micromonosporaceae</taxon>
        <taxon>Micromonospora</taxon>
    </lineage>
</organism>
<evidence type="ECO:0000256" key="1">
    <source>
        <dbReference type="SAM" id="Phobius"/>
    </source>
</evidence>
<dbReference type="GO" id="GO:0016747">
    <property type="term" value="F:acyltransferase activity, transferring groups other than amino-acyl groups"/>
    <property type="evidence" value="ECO:0007669"/>
    <property type="project" value="TreeGrafter"/>
</dbReference>
<dbReference type="InterPro" id="IPR050583">
    <property type="entry name" value="Mycobacterial_A85_antigen"/>
</dbReference>
<dbReference type="InterPro" id="IPR000801">
    <property type="entry name" value="Esterase-like"/>
</dbReference>
<dbReference type="InterPro" id="IPR029058">
    <property type="entry name" value="AB_hydrolase_fold"/>
</dbReference>
<dbReference type="PANTHER" id="PTHR48098">
    <property type="entry name" value="ENTEROCHELIN ESTERASE-RELATED"/>
    <property type="match status" value="1"/>
</dbReference>
<dbReference type="PANTHER" id="PTHR48098:SF1">
    <property type="entry name" value="DIACYLGLYCEROL ACYLTRANSFERASE_MYCOLYLTRANSFERASE AG85A"/>
    <property type="match status" value="1"/>
</dbReference>
<proteinExistence type="predicted"/>
<dbReference type="AlphaFoldDB" id="A0A7D5Y513"/>
<protein>
    <submittedName>
        <fullName evidence="2">Esterase</fullName>
    </submittedName>
</protein>
<evidence type="ECO:0000313" key="2">
    <source>
        <dbReference type="EMBL" id="QLJ96978.1"/>
    </source>
</evidence>
<reference evidence="2" key="1">
    <citation type="submission" date="2020-08" db="EMBL/GenBank/DDBJ databases">
        <title>A bifunctional nitrone conjugated secondary metabolite targeting the ribosome.</title>
        <authorList>
            <person name="Limbrick E.M."/>
            <person name="Graf M."/>
            <person name="Derewacz D.K."/>
            <person name="Nguyen F."/>
            <person name="Spraggins J.M."/>
            <person name="Wieland M."/>
            <person name="Ynigez-Gutierrez A.E."/>
            <person name="Reisman B.J."/>
            <person name="Zinshteyn B."/>
            <person name="McCulloch K."/>
            <person name="Iverson T.M."/>
            <person name="Green R."/>
            <person name="Wilson D.N."/>
            <person name="Bachmann B.O."/>
        </authorList>
    </citation>
    <scope>NUCLEOTIDE SEQUENCE</scope>
    <source>
        <strain evidence="2">Africana</strain>
    </source>
</reference>
<keyword evidence="1" id="KW-0472">Membrane</keyword>
<dbReference type="Gene3D" id="3.40.50.1820">
    <property type="entry name" value="alpha/beta hydrolase"/>
    <property type="match status" value="1"/>
</dbReference>
<sequence length="345" mass="36059">MAPDSLALLLLAVAAAVVATVALAVAWDRGSGWRRVALRAGSASLCVATALAAALVWVNRQVETYTSWSDLTGAPPAAAALSDPPPPGGGSGGRLVNLTVPGKASGLSLPMMVYLPAAYDARPTARFPVIEALHGYPSSPMGWTKTLRAPEYLDQEIAAGRMAPTVMLFPYITPDRLLDTECTNLSHGPQAETYLTVDVPAAVKSQLRVRTDRAGWGLIGYSAGAFCAANLALRHPTEYAAAASLSGYTSPGITVGDGSEHTLNNDAWRLQHLPPPAIALYLGCARADHPSLRSTTTLARLARPPVSVTTGYVNGGGHNAGTWLAMEPTAFDWLSSWLARPLAAG</sequence>
<dbReference type="EMBL" id="CP058905">
    <property type="protein sequence ID" value="QLJ96978.1"/>
    <property type="molecule type" value="Genomic_DNA"/>
</dbReference>
<feature type="transmembrane region" description="Helical" evidence="1">
    <location>
        <begin position="36"/>
        <end position="58"/>
    </location>
</feature>
<accession>A0A7D5Y513</accession>
<gene>
    <name evidence="2" type="ORF">HZU44_19120</name>
</gene>
<dbReference type="Pfam" id="PF00756">
    <property type="entry name" value="Esterase"/>
    <property type="match status" value="1"/>
</dbReference>